<keyword evidence="1" id="KW-0812">Transmembrane</keyword>
<gene>
    <name evidence="2" type="ORF">H4W81_006534</name>
</gene>
<evidence type="ECO:0000256" key="1">
    <source>
        <dbReference type="SAM" id="Phobius"/>
    </source>
</evidence>
<evidence type="ECO:0000313" key="3">
    <source>
        <dbReference type="Proteomes" id="UP000661607"/>
    </source>
</evidence>
<keyword evidence="3" id="KW-1185">Reference proteome</keyword>
<keyword evidence="2" id="KW-0808">Transferase</keyword>
<keyword evidence="2" id="KW-0418">Kinase</keyword>
<organism evidence="2 3">
    <name type="scientific">Nonomuraea africana</name>
    <dbReference type="NCBI Taxonomy" id="46171"/>
    <lineage>
        <taxon>Bacteria</taxon>
        <taxon>Bacillati</taxon>
        <taxon>Actinomycetota</taxon>
        <taxon>Actinomycetes</taxon>
        <taxon>Streptosporangiales</taxon>
        <taxon>Streptosporangiaceae</taxon>
        <taxon>Nonomuraea</taxon>
    </lineage>
</organism>
<dbReference type="GO" id="GO:0016301">
    <property type="term" value="F:kinase activity"/>
    <property type="evidence" value="ECO:0007669"/>
    <property type="project" value="UniProtKB-KW"/>
</dbReference>
<comment type="caution">
    <text evidence="2">The sequence shown here is derived from an EMBL/GenBank/DDBJ whole genome shotgun (WGS) entry which is preliminary data.</text>
</comment>
<dbReference type="EMBL" id="JADBEF010000001">
    <property type="protein sequence ID" value="MBE1563755.1"/>
    <property type="molecule type" value="Genomic_DNA"/>
</dbReference>
<sequence>MDSFVIGYGLFAAVATSAAASGGLGTLWMAVLAANLGLVVLQGGGFYRQSAMVAAAA</sequence>
<keyword evidence="1" id="KW-0472">Membrane</keyword>
<accession>A0ABR9KP10</accession>
<reference evidence="2 3" key="1">
    <citation type="submission" date="2020-10" db="EMBL/GenBank/DDBJ databases">
        <title>Sequencing the genomes of 1000 actinobacteria strains.</title>
        <authorList>
            <person name="Klenk H.-P."/>
        </authorList>
    </citation>
    <scope>NUCLEOTIDE SEQUENCE [LARGE SCALE GENOMIC DNA]</scope>
    <source>
        <strain evidence="2 3">DSM 43748</strain>
    </source>
</reference>
<dbReference type="RefSeq" id="WP_192778266.1">
    <property type="nucleotide sequence ID" value="NZ_BAAASY010000022.1"/>
</dbReference>
<keyword evidence="1" id="KW-1133">Transmembrane helix</keyword>
<dbReference type="Proteomes" id="UP000661607">
    <property type="component" value="Unassembled WGS sequence"/>
</dbReference>
<feature type="transmembrane region" description="Helical" evidence="1">
    <location>
        <begin position="29"/>
        <end position="47"/>
    </location>
</feature>
<name>A0ABR9KP10_9ACTN</name>
<evidence type="ECO:0000313" key="2">
    <source>
        <dbReference type="EMBL" id="MBE1563755.1"/>
    </source>
</evidence>
<protein>
    <submittedName>
        <fullName evidence="2">Cytidylate kinase</fullName>
    </submittedName>
</protein>
<proteinExistence type="predicted"/>